<dbReference type="PATRIC" id="fig|1076.23.peg.5071"/>
<reference evidence="1 2" key="1">
    <citation type="submission" date="2014-11" db="EMBL/GenBank/DDBJ databases">
        <title>Genomics and ecophysiology of heterotrophic nitrogen fixing bacteria isolated from estuarine surface water.</title>
        <authorList>
            <person name="Bentzon-Tilia M."/>
            <person name="Severin I."/>
            <person name="Hansen L.H."/>
            <person name="Riemann L."/>
        </authorList>
    </citation>
    <scope>NUCLEOTIDE SEQUENCE [LARGE SCALE GENOMIC DNA]</scope>
    <source>
        <strain evidence="1 2">BAL398</strain>
    </source>
</reference>
<sequence>MSNSDIINLGSVRADRKGDALAWTPLEALRDTVARIERGELNPTMLYIAMRESSGDGGADHPFVNAGTSNLDCVGLLTQHLHFRCAP</sequence>
<dbReference type="Proteomes" id="UP000032515">
    <property type="component" value="Unassembled WGS sequence"/>
</dbReference>
<dbReference type="EMBL" id="JXXE01000467">
    <property type="protein sequence ID" value="KIZ39058.1"/>
    <property type="molecule type" value="Genomic_DNA"/>
</dbReference>
<accession>A0A0D7EE84</accession>
<evidence type="ECO:0000313" key="1">
    <source>
        <dbReference type="EMBL" id="KIZ39058.1"/>
    </source>
</evidence>
<name>A0A0D7EE84_RHOPL</name>
<gene>
    <name evidence="1" type="ORF">OO17_21610</name>
</gene>
<organism evidence="1 2">
    <name type="scientific">Rhodopseudomonas palustris</name>
    <dbReference type="NCBI Taxonomy" id="1076"/>
    <lineage>
        <taxon>Bacteria</taxon>
        <taxon>Pseudomonadati</taxon>
        <taxon>Pseudomonadota</taxon>
        <taxon>Alphaproteobacteria</taxon>
        <taxon>Hyphomicrobiales</taxon>
        <taxon>Nitrobacteraceae</taxon>
        <taxon>Rhodopseudomonas</taxon>
    </lineage>
</organism>
<comment type="caution">
    <text evidence="1">The sequence shown here is derived from an EMBL/GenBank/DDBJ whole genome shotgun (WGS) entry which is preliminary data.</text>
</comment>
<dbReference type="RefSeq" id="WP_044415461.1">
    <property type="nucleotide sequence ID" value="NZ_JXXE01000467.1"/>
</dbReference>
<proteinExistence type="predicted"/>
<protein>
    <submittedName>
        <fullName evidence="1">Uncharacterized protein</fullName>
    </submittedName>
</protein>
<dbReference type="AlphaFoldDB" id="A0A0D7EE84"/>
<evidence type="ECO:0000313" key="2">
    <source>
        <dbReference type="Proteomes" id="UP000032515"/>
    </source>
</evidence>